<sequence length="90" mass="9701">MRKEKKHVLAISAVSDEGRFWNGLKKAHGRLPAGASWKLAVASQDGTRAVNVLAHDSVEEVRAFFETHAGAHATTEYFEADAANAVGLAR</sequence>
<evidence type="ECO:0000313" key="2">
    <source>
        <dbReference type="Proteomes" id="UP000649955"/>
    </source>
</evidence>
<organism evidence="1 2">
    <name type="scientific">Amycolatopsis bullii</name>
    <dbReference type="NCBI Taxonomy" id="941987"/>
    <lineage>
        <taxon>Bacteria</taxon>
        <taxon>Bacillati</taxon>
        <taxon>Actinomycetota</taxon>
        <taxon>Actinomycetes</taxon>
        <taxon>Pseudonocardiales</taxon>
        <taxon>Pseudonocardiaceae</taxon>
        <taxon>Amycolatopsis</taxon>
    </lineage>
</organism>
<name>A0ABQ3JVU4_9PSEU</name>
<protein>
    <submittedName>
        <fullName evidence="1">Uncharacterized protein</fullName>
    </submittedName>
</protein>
<dbReference type="EMBL" id="BNAW01000001">
    <property type="protein sequence ID" value="GHF92290.1"/>
    <property type="molecule type" value="Genomic_DNA"/>
</dbReference>
<proteinExistence type="predicted"/>
<accession>A0ABQ3JVU4</accession>
<evidence type="ECO:0000313" key="1">
    <source>
        <dbReference type="EMBL" id="GHF92290.1"/>
    </source>
</evidence>
<reference evidence="2" key="1">
    <citation type="journal article" date="2019" name="Int. J. Syst. Evol. Microbiol.">
        <title>The Global Catalogue of Microorganisms (GCM) 10K type strain sequencing project: providing services to taxonomists for standard genome sequencing and annotation.</title>
        <authorList>
            <consortium name="The Broad Institute Genomics Platform"/>
            <consortium name="The Broad Institute Genome Sequencing Center for Infectious Disease"/>
            <person name="Wu L."/>
            <person name="Ma J."/>
        </authorList>
    </citation>
    <scope>NUCLEOTIDE SEQUENCE [LARGE SCALE GENOMIC DNA]</scope>
    <source>
        <strain evidence="2">CGMCC 4.7680</strain>
    </source>
</reference>
<dbReference type="Proteomes" id="UP000649955">
    <property type="component" value="Unassembled WGS sequence"/>
</dbReference>
<comment type="caution">
    <text evidence="1">The sequence shown here is derived from an EMBL/GenBank/DDBJ whole genome shotgun (WGS) entry which is preliminary data.</text>
</comment>
<keyword evidence="2" id="KW-1185">Reference proteome</keyword>
<gene>
    <name evidence="1" type="ORF">GCM10017567_03340</name>
</gene>